<keyword evidence="1" id="KW-0732">Signal</keyword>
<sequence length="448" mass="51036">MSSGRIHLFAALIALAPGFAAYAQQNTDDGWQLNSDSEQNSAQQQDDWGWEDDDWGIEETSATLPLHGFAELALGRRTDASPYHDALSLGDTRLRLETSYQWQEINFEAKAEGRYDAVLSDWQGRIRELSAQFSLGQQFDIKAGRQILTWGTGDYLFLNDLFPKDWQSFFAGREDEYLKAPSDAVKASGYFDWFNLDLVYSPEFDSDNYISGDYFSFFNPWAGGVIAPQPGFNAQQPSGDEWALRLFRNIEGKELALYAYDGYYKSPEALSPEGIPTFSALQAVGASIRMTLGSGLFNAEISRHRSKDDPTGDNPRIPNSQWRVLLGYEQELVTRLTGSVQFYLEHTQEHSALVANSPFVDWEAEQNRVVLTNRLTWRNRQDNLTLSFFGFYSPTDDDGYLRPALDYRVDDNWSMSAGMNLFFGKDEHSFFGQFKDNNNLYGRIRYSF</sequence>
<dbReference type="RefSeq" id="WP_229748065.1">
    <property type="nucleotide sequence ID" value="NZ_BMGJ01000003.1"/>
</dbReference>
<evidence type="ECO:0000313" key="3">
    <source>
        <dbReference type="Proteomes" id="UP000614272"/>
    </source>
</evidence>
<evidence type="ECO:0000313" key="2">
    <source>
        <dbReference type="EMBL" id="GGD56047.1"/>
    </source>
</evidence>
<organism evidence="2 3">
    <name type="scientific">Lacimicrobium alkaliphilum</name>
    <dbReference type="NCBI Taxonomy" id="1526571"/>
    <lineage>
        <taxon>Bacteria</taxon>
        <taxon>Pseudomonadati</taxon>
        <taxon>Pseudomonadota</taxon>
        <taxon>Gammaproteobacteria</taxon>
        <taxon>Alteromonadales</taxon>
        <taxon>Alteromonadaceae</taxon>
        <taxon>Lacimicrobium</taxon>
    </lineage>
</organism>
<evidence type="ECO:0000256" key="1">
    <source>
        <dbReference type="SAM" id="SignalP"/>
    </source>
</evidence>
<gene>
    <name evidence="2" type="ORF">GCM10011357_09530</name>
</gene>
<feature type="chain" id="PRO_5046536095" evidence="1">
    <location>
        <begin position="24"/>
        <end position="448"/>
    </location>
</feature>
<reference evidence="3" key="1">
    <citation type="journal article" date="2019" name="Int. J. Syst. Evol. Microbiol.">
        <title>The Global Catalogue of Microorganisms (GCM) 10K type strain sequencing project: providing services to taxonomists for standard genome sequencing and annotation.</title>
        <authorList>
            <consortium name="The Broad Institute Genomics Platform"/>
            <consortium name="The Broad Institute Genome Sequencing Center for Infectious Disease"/>
            <person name="Wu L."/>
            <person name="Ma J."/>
        </authorList>
    </citation>
    <scope>NUCLEOTIDE SEQUENCE [LARGE SCALE GENOMIC DNA]</scope>
    <source>
        <strain evidence="3">CGMCC 1.12923</strain>
    </source>
</reference>
<comment type="caution">
    <text evidence="2">The sequence shown here is derived from an EMBL/GenBank/DDBJ whole genome shotgun (WGS) entry which is preliminary data.</text>
</comment>
<feature type="signal peptide" evidence="1">
    <location>
        <begin position="1"/>
        <end position="23"/>
    </location>
</feature>
<keyword evidence="3" id="KW-1185">Reference proteome</keyword>
<accession>A0ABQ1R2R6</accession>
<dbReference type="EMBL" id="BMGJ01000003">
    <property type="protein sequence ID" value="GGD56047.1"/>
    <property type="molecule type" value="Genomic_DNA"/>
</dbReference>
<protein>
    <submittedName>
        <fullName evidence="2">Uncharacterized protein</fullName>
    </submittedName>
</protein>
<proteinExistence type="predicted"/>
<dbReference type="Proteomes" id="UP000614272">
    <property type="component" value="Unassembled WGS sequence"/>
</dbReference>
<name>A0ABQ1R2R6_9ALTE</name>